<evidence type="ECO:0000313" key="2">
    <source>
        <dbReference type="WBParaSite" id="jg22921"/>
    </source>
</evidence>
<organism evidence="1 2">
    <name type="scientific">Ditylenchus dipsaci</name>
    <dbReference type="NCBI Taxonomy" id="166011"/>
    <lineage>
        <taxon>Eukaryota</taxon>
        <taxon>Metazoa</taxon>
        <taxon>Ecdysozoa</taxon>
        <taxon>Nematoda</taxon>
        <taxon>Chromadorea</taxon>
        <taxon>Rhabditida</taxon>
        <taxon>Tylenchina</taxon>
        <taxon>Tylenchomorpha</taxon>
        <taxon>Sphaerularioidea</taxon>
        <taxon>Anguinidae</taxon>
        <taxon>Anguininae</taxon>
        <taxon>Ditylenchus</taxon>
    </lineage>
</organism>
<dbReference type="WBParaSite" id="jg22921">
    <property type="protein sequence ID" value="jg22921"/>
    <property type="gene ID" value="jg22921"/>
</dbReference>
<proteinExistence type="predicted"/>
<dbReference type="AlphaFoldDB" id="A0A915DUE0"/>
<sequence length="180" mass="19027">MLHAAAALGDLYEEEVCDGEQQMAGKPGAGLPVVHAPGRAWRSALPLRGGLSLDARVVRGTRHQGCIVLAGTGGSRRGGTGGEELAVHFSSRDSVRYLQWRDRALQMGSTLALTMKLEDQNTPDPSLAQATQAAVCVQCLWSRLAGDRASTGKYTPPACTTIHHTPRHPLLTTGGGTSVY</sequence>
<reference evidence="2" key="1">
    <citation type="submission" date="2022-11" db="UniProtKB">
        <authorList>
            <consortium name="WormBaseParasite"/>
        </authorList>
    </citation>
    <scope>IDENTIFICATION</scope>
</reference>
<accession>A0A915DUE0</accession>
<protein>
    <submittedName>
        <fullName evidence="2">Uncharacterized protein</fullName>
    </submittedName>
</protein>
<dbReference type="Proteomes" id="UP000887574">
    <property type="component" value="Unplaced"/>
</dbReference>
<evidence type="ECO:0000313" key="1">
    <source>
        <dbReference type="Proteomes" id="UP000887574"/>
    </source>
</evidence>
<keyword evidence="1" id="KW-1185">Reference proteome</keyword>
<name>A0A915DUE0_9BILA</name>